<keyword evidence="2 8" id="KW-0808">Transferase</keyword>
<dbReference type="GO" id="GO:0006220">
    <property type="term" value="P:pyrimidine nucleotide metabolic process"/>
    <property type="evidence" value="ECO:0007669"/>
    <property type="project" value="UniProtKB-UniRule"/>
</dbReference>
<evidence type="ECO:0000256" key="7">
    <source>
        <dbReference type="ARBA" id="ARBA00048478"/>
    </source>
</evidence>
<dbReference type="GO" id="GO:0036430">
    <property type="term" value="F:CMP kinase activity"/>
    <property type="evidence" value="ECO:0007669"/>
    <property type="project" value="RHEA"/>
</dbReference>
<dbReference type="CDD" id="cd02020">
    <property type="entry name" value="CMPK"/>
    <property type="match status" value="1"/>
</dbReference>
<evidence type="ECO:0000259" key="9">
    <source>
        <dbReference type="Pfam" id="PF02224"/>
    </source>
</evidence>
<dbReference type="InterPro" id="IPR003136">
    <property type="entry name" value="Cytidylate_kin"/>
</dbReference>
<dbReference type="AlphaFoldDB" id="A0A4Z0FBJ3"/>
<protein>
    <recommendedName>
        <fullName evidence="8">Cytidylate kinase</fullName>
        <shortName evidence="8">CK</shortName>
        <ecNumber evidence="8">2.7.4.25</ecNumber>
    </recommendedName>
    <alternativeName>
        <fullName evidence="8">Cytidine monophosphate kinase</fullName>
        <shortName evidence="8">CMP kinase</shortName>
    </alternativeName>
</protein>
<dbReference type="OrthoDB" id="9807434at2"/>
<dbReference type="RefSeq" id="WP_135280790.1">
    <property type="nucleotide sequence ID" value="NZ_SRIO01000002.1"/>
</dbReference>
<dbReference type="GO" id="GO:0005737">
    <property type="term" value="C:cytoplasm"/>
    <property type="evidence" value="ECO:0007669"/>
    <property type="project" value="UniProtKB-SubCell"/>
</dbReference>
<dbReference type="InterPro" id="IPR027417">
    <property type="entry name" value="P-loop_NTPase"/>
</dbReference>
<dbReference type="HAMAP" id="MF_00238">
    <property type="entry name" value="Cytidyl_kinase_type1"/>
    <property type="match status" value="1"/>
</dbReference>
<comment type="catalytic activity">
    <reaction evidence="6 8">
        <text>dCMP + ATP = dCDP + ADP</text>
        <dbReference type="Rhea" id="RHEA:25094"/>
        <dbReference type="ChEBI" id="CHEBI:30616"/>
        <dbReference type="ChEBI" id="CHEBI:57566"/>
        <dbReference type="ChEBI" id="CHEBI:58593"/>
        <dbReference type="ChEBI" id="CHEBI:456216"/>
        <dbReference type="EC" id="2.7.4.25"/>
    </reaction>
</comment>
<evidence type="ECO:0000256" key="2">
    <source>
        <dbReference type="ARBA" id="ARBA00022679"/>
    </source>
</evidence>
<dbReference type="GO" id="GO:0036431">
    <property type="term" value="F:dCMP kinase activity"/>
    <property type="evidence" value="ECO:0007669"/>
    <property type="project" value="InterPro"/>
</dbReference>
<comment type="subcellular location">
    <subcellularLocation>
        <location evidence="8">Cytoplasm</location>
    </subcellularLocation>
</comment>
<evidence type="ECO:0000256" key="1">
    <source>
        <dbReference type="ARBA" id="ARBA00009427"/>
    </source>
</evidence>
<dbReference type="EC" id="2.7.4.25" evidence="8"/>
<comment type="catalytic activity">
    <reaction evidence="7 8">
        <text>CMP + ATP = CDP + ADP</text>
        <dbReference type="Rhea" id="RHEA:11600"/>
        <dbReference type="ChEBI" id="CHEBI:30616"/>
        <dbReference type="ChEBI" id="CHEBI:58069"/>
        <dbReference type="ChEBI" id="CHEBI:60377"/>
        <dbReference type="ChEBI" id="CHEBI:456216"/>
        <dbReference type="EC" id="2.7.4.25"/>
    </reaction>
</comment>
<dbReference type="GO" id="GO:0005524">
    <property type="term" value="F:ATP binding"/>
    <property type="evidence" value="ECO:0007669"/>
    <property type="project" value="UniProtKB-UniRule"/>
</dbReference>
<evidence type="ECO:0000313" key="10">
    <source>
        <dbReference type="EMBL" id="TFZ83863.1"/>
    </source>
</evidence>
<evidence type="ECO:0000256" key="8">
    <source>
        <dbReference type="HAMAP-Rule" id="MF_00238"/>
    </source>
</evidence>
<feature type="domain" description="Cytidylate kinase" evidence="9">
    <location>
        <begin position="10"/>
        <end position="223"/>
    </location>
</feature>
<evidence type="ECO:0000313" key="11">
    <source>
        <dbReference type="Proteomes" id="UP000297890"/>
    </source>
</evidence>
<evidence type="ECO:0000256" key="6">
    <source>
        <dbReference type="ARBA" id="ARBA00047615"/>
    </source>
</evidence>
<gene>
    <name evidence="8" type="primary">cmk</name>
    <name evidence="10" type="ORF">E4680_02510</name>
</gene>
<dbReference type="InterPro" id="IPR011994">
    <property type="entry name" value="Cytidylate_kinase_dom"/>
</dbReference>
<proteinExistence type="inferred from homology"/>
<keyword evidence="4 8" id="KW-0418">Kinase</keyword>
<dbReference type="Gene3D" id="3.40.50.300">
    <property type="entry name" value="P-loop containing nucleotide triphosphate hydrolases"/>
    <property type="match status" value="1"/>
</dbReference>
<dbReference type="Proteomes" id="UP000297890">
    <property type="component" value="Unassembled WGS sequence"/>
</dbReference>
<reference evidence="10 11" key="1">
    <citation type="journal article" date="2019" name="ISME J.">
        <title>Candidatus Macondimonas diazotrophica, a novel gammaproteobacterial genus dominating crude-oil-contaminated coastal sediments.</title>
        <authorList>
            <person name="Karthikeyan S."/>
            <person name="Konstantinidis K."/>
        </authorList>
    </citation>
    <scope>NUCLEOTIDE SEQUENCE [LARGE SCALE GENOMIC DNA]</scope>
    <source>
        <strain evidence="10 11">KTK01</strain>
    </source>
</reference>
<comment type="caution">
    <text evidence="10">The sequence shown here is derived from an EMBL/GenBank/DDBJ whole genome shotgun (WGS) entry which is preliminary data.</text>
</comment>
<comment type="similarity">
    <text evidence="1 8">Belongs to the cytidylate kinase family. Type 1 subfamily.</text>
</comment>
<sequence>MHDQSPAPVICLDGPSGAGKGTVGRMLAQRLGWHFLDSGALYRLVAVAAKKQGVDLDAAETLAGLAHRLDCVFGWDSRGREQIFLEGREVTAEVRAETTGAAASRVARQPAVRDALLARQRADRRSPGLVADGRDMGTVVFPDAPLKIFLTASAEERACRRHKQLMEHGISASITSLIQEIEDRDRQDRDRPVSPLVPDAEAQVVDSTGRSPEQLCEHIIGLARIRHLV</sequence>
<dbReference type="SUPFAM" id="SSF52540">
    <property type="entry name" value="P-loop containing nucleoside triphosphate hydrolases"/>
    <property type="match status" value="1"/>
</dbReference>
<dbReference type="EMBL" id="SRIO01000002">
    <property type="protein sequence ID" value="TFZ83863.1"/>
    <property type="molecule type" value="Genomic_DNA"/>
</dbReference>
<dbReference type="Pfam" id="PF02224">
    <property type="entry name" value="Cytidylate_kin"/>
    <property type="match status" value="1"/>
</dbReference>
<dbReference type="NCBIfam" id="TIGR00017">
    <property type="entry name" value="cmk"/>
    <property type="match status" value="1"/>
</dbReference>
<evidence type="ECO:0000256" key="3">
    <source>
        <dbReference type="ARBA" id="ARBA00022741"/>
    </source>
</evidence>
<keyword evidence="8" id="KW-0963">Cytoplasm</keyword>
<name>A0A4Z0FBJ3_9GAMM</name>
<keyword evidence="5 8" id="KW-0067">ATP-binding</keyword>
<keyword evidence="11" id="KW-1185">Reference proteome</keyword>
<organism evidence="10 11">
    <name type="scientific">Candidatus Macondimonas diazotrophica</name>
    <dbReference type="NCBI Taxonomy" id="2305248"/>
    <lineage>
        <taxon>Bacteria</taxon>
        <taxon>Pseudomonadati</taxon>
        <taxon>Pseudomonadota</taxon>
        <taxon>Gammaproteobacteria</taxon>
        <taxon>Chromatiales</taxon>
        <taxon>Ectothiorhodospiraceae</taxon>
        <taxon>Candidatus Macondimonas</taxon>
    </lineage>
</organism>
<evidence type="ECO:0000256" key="4">
    <source>
        <dbReference type="ARBA" id="ARBA00022777"/>
    </source>
</evidence>
<feature type="binding site" evidence="8">
    <location>
        <begin position="14"/>
        <end position="22"/>
    </location>
    <ligand>
        <name>ATP</name>
        <dbReference type="ChEBI" id="CHEBI:30616"/>
    </ligand>
</feature>
<evidence type="ECO:0000256" key="5">
    <source>
        <dbReference type="ARBA" id="ARBA00022840"/>
    </source>
</evidence>
<accession>A0A4Z0FBJ3</accession>
<keyword evidence="3 8" id="KW-0547">Nucleotide-binding</keyword>